<proteinExistence type="predicted"/>
<keyword evidence="3" id="KW-1185">Reference proteome</keyword>
<comment type="caution">
    <text evidence="2">The sequence shown here is derived from an EMBL/GenBank/DDBJ whole genome shotgun (WGS) entry which is preliminary data.</text>
</comment>
<evidence type="ECO:0000313" key="3">
    <source>
        <dbReference type="Proteomes" id="UP000824890"/>
    </source>
</evidence>
<dbReference type="Proteomes" id="UP000824890">
    <property type="component" value="Unassembled WGS sequence"/>
</dbReference>
<feature type="region of interest" description="Disordered" evidence="1">
    <location>
        <begin position="1"/>
        <end position="69"/>
    </location>
</feature>
<name>A0ABQ7X0D5_BRANA</name>
<accession>A0ABQ7X0D5</accession>
<feature type="compositionally biased region" description="Basic and acidic residues" evidence="1">
    <location>
        <begin position="31"/>
        <end position="40"/>
    </location>
</feature>
<sequence>MSDHQKIHPVSDPEAPPPAHPTAPLVPRGSSRSEHGDPTKESVTQPPLLDTPPRKREEAVAVGACVTRS</sequence>
<protein>
    <submittedName>
        <fullName evidence="2">Uncharacterized protein</fullName>
    </submittedName>
</protein>
<reference evidence="2 3" key="1">
    <citation type="submission" date="2021-05" db="EMBL/GenBank/DDBJ databases">
        <title>Genome Assembly of Synthetic Allotetraploid Brassica napus Reveals Homoeologous Exchanges between Subgenomes.</title>
        <authorList>
            <person name="Davis J.T."/>
        </authorList>
    </citation>
    <scope>NUCLEOTIDE SEQUENCE [LARGE SCALE GENOMIC DNA]</scope>
    <source>
        <strain evidence="3">cv. Da-Ae</strain>
        <tissue evidence="2">Seedling</tissue>
    </source>
</reference>
<gene>
    <name evidence="2" type="ORF">HID58_090335</name>
</gene>
<feature type="compositionally biased region" description="Basic and acidic residues" evidence="1">
    <location>
        <begin position="1"/>
        <end position="11"/>
    </location>
</feature>
<dbReference type="EMBL" id="JAGKQM010002539">
    <property type="protein sequence ID" value="KAH0849368.1"/>
    <property type="molecule type" value="Genomic_DNA"/>
</dbReference>
<evidence type="ECO:0000313" key="2">
    <source>
        <dbReference type="EMBL" id="KAH0849368.1"/>
    </source>
</evidence>
<evidence type="ECO:0000256" key="1">
    <source>
        <dbReference type="SAM" id="MobiDB-lite"/>
    </source>
</evidence>
<organism evidence="2 3">
    <name type="scientific">Brassica napus</name>
    <name type="common">Rape</name>
    <dbReference type="NCBI Taxonomy" id="3708"/>
    <lineage>
        <taxon>Eukaryota</taxon>
        <taxon>Viridiplantae</taxon>
        <taxon>Streptophyta</taxon>
        <taxon>Embryophyta</taxon>
        <taxon>Tracheophyta</taxon>
        <taxon>Spermatophyta</taxon>
        <taxon>Magnoliopsida</taxon>
        <taxon>eudicotyledons</taxon>
        <taxon>Gunneridae</taxon>
        <taxon>Pentapetalae</taxon>
        <taxon>rosids</taxon>
        <taxon>malvids</taxon>
        <taxon>Brassicales</taxon>
        <taxon>Brassicaceae</taxon>
        <taxon>Brassiceae</taxon>
        <taxon>Brassica</taxon>
    </lineage>
</organism>